<feature type="signal peptide" evidence="1">
    <location>
        <begin position="1"/>
        <end position="22"/>
    </location>
</feature>
<protein>
    <submittedName>
        <fullName evidence="2">Uncharacterized protein</fullName>
    </submittedName>
</protein>
<reference evidence="2 3" key="1">
    <citation type="submission" date="2020-03" db="EMBL/GenBank/DDBJ databases">
        <title>Genomic Encyclopedia of Type Strains, Phase IV (KMG-IV): sequencing the most valuable type-strain genomes for metagenomic binning, comparative biology and taxonomic classification.</title>
        <authorList>
            <person name="Goeker M."/>
        </authorList>
    </citation>
    <scope>NUCLEOTIDE SEQUENCE [LARGE SCALE GENOMIC DNA]</scope>
    <source>
        <strain evidence="2 3">DSM 101599</strain>
    </source>
</reference>
<comment type="caution">
    <text evidence="2">The sequence shown here is derived from an EMBL/GenBank/DDBJ whole genome shotgun (WGS) entry which is preliminary data.</text>
</comment>
<keyword evidence="3" id="KW-1185">Reference proteome</keyword>
<evidence type="ECO:0000313" key="2">
    <source>
        <dbReference type="EMBL" id="NIJ44763.1"/>
    </source>
</evidence>
<sequence length="83" mass="9354">MHTVIKNITLGLAMLFTVVVSANNPGLDNLENAKEVLPEAETTIKIMFKVNSRDVEDVFLKIKRVDRIITPKKKLSKVKYTIA</sequence>
<organism evidence="2 3">
    <name type="scientific">Wenyingzhuangia heitensis</name>
    <dbReference type="NCBI Taxonomy" id="1487859"/>
    <lineage>
        <taxon>Bacteria</taxon>
        <taxon>Pseudomonadati</taxon>
        <taxon>Bacteroidota</taxon>
        <taxon>Flavobacteriia</taxon>
        <taxon>Flavobacteriales</taxon>
        <taxon>Flavobacteriaceae</taxon>
        <taxon>Wenyingzhuangia</taxon>
    </lineage>
</organism>
<feature type="chain" id="PRO_5046403481" evidence="1">
    <location>
        <begin position="23"/>
        <end position="83"/>
    </location>
</feature>
<dbReference type="EMBL" id="JAASQL010000001">
    <property type="protein sequence ID" value="NIJ44763.1"/>
    <property type="molecule type" value="Genomic_DNA"/>
</dbReference>
<gene>
    <name evidence="2" type="ORF">FHR24_001202</name>
</gene>
<dbReference type="RefSeq" id="WP_167185375.1">
    <property type="nucleotide sequence ID" value="NZ_JAASQL010000001.1"/>
</dbReference>
<name>A0ABX0U974_9FLAO</name>
<dbReference type="Proteomes" id="UP000745859">
    <property type="component" value="Unassembled WGS sequence"/>
</dbReference>
<proteinExistence type="predicted"/>
<evidence type="ECO:0000256" key="1">
    <source>
        <dbReference type="SAM" id="SignalP"/>
    </source>
</evidence>
<accession>A0ABX0U974</accession>
<keyword evidence="1" id="KW-0732">Signal</keyword>
<evidence type="ECO:0000313" key="3">
    <source>
        <dbReference type="Proteomes" id="UP000745859"/>
    </source>
</evidence>